<reference evidence="11 12" key="1">
    <citation type="journal article" date="2023" name="BMC Biol.">
        <title>The compact genome of the sponge Oopsacas minuta (Hexactinellida) is lacking key metazoan core genes.</title>
        <authorList>
            <person name="Santini S."/>
            <person name="Schenkelaars Q."/>
            <person name="Jourda C."/>
            <person name="Duchesne M."/>
            <person name="Belahbib H."/>
            <person name="Rocher C."/>
            <person name="Selva M."/>
            <person name="Riesgo A."/>
            <person name="Vervoort M."/>
            <person name="Leys S.P."/>
            <person name="Kodjabachian L."/>
            <person name="Le Bivic A."/>
            <person name="Borchiellini C."/>
            <person name="Claverie J.M."/>
            <person name="Renard E."/>
        </authorList>
    </citation>
    <scope>NUCLEOTIDE SEQUENCE [LARGE SCALE GENOMIC DNA]</scope>
    <source>
        <strain evidence="11">SPO-2</strain>
    </source>
</reference>
<keyword evidence="12" id="KW-1185">Reference proteome</keyword>
<evidence type="ECO:0000313" key="12">
    <source>
        <dbReference type="Proteomes" id="UP001165289"/>
    </source>
</evidence>
<keyword evidence="9" id="KW-0812">Transmembrane</keyword>
<evidence type="ECO:0000256" key="7">
    <source>
        <dbReference type="ARBA" id="ARBA00023157"/>
    </source>
</evidence>
<evidence type="ECO:0000256" key="2">
    <source>
        <dbReference type="ARBA" id="ARBA00022723"/>
    </source>
</evidence>
<feature type="transmembrane region" description="Helical" evidence="9">
    <location>
        <begin position="978"/>
        <end position="1007"/>
    </location>
</feature>
<keyword evidence="6" id="KW-0862">Zinc</keyword>
<evidence type="ECO:0000256" key="8">
    <source>
        <dbReference type="PROSITE-ProRule" id="PRU00134"/>
    </source>
</evidence>
<keyword evidence="9" id="KW-0472">Membrane</keyword>
<keyword evidence="9" id="KW-1133">Transmembrane helix</keyword>
<dbReference type="InterPro" id="IPR002893">
    <property type="entry name" value="Znf_MYND"/>
</dbReference>
<evidence type="ECO:0000256" key="1">
    <source>
        <dbReference type="ARBA" id="ARBA00022536"/>
    </source>
</evidence>
<dbReference type="PROSITE" id="PS50865">
    <property type="entry name" value="ZF_MYND_2"/>
    <property type="match status" value="1"/>
</dbReference>
<accession>A0AAV7K209</accession>
<sequence length="1370" mass="152551">MVSPDNSIVYSIFLTESPADLPSVIIHSHIPGTLYTHRDTLILVTVDIPVCLSITHSPLSFSWTLSNPVTSPLTSSLPVLFIPANMLNMSNQITYTLSDGNKSLTSLFSIDLTLGDPVALILGGDIRTHYLEEDLIIDGSGSFDPSQHSLTYSWTCVDTEGLTPCEDNNNNLLITQDSNKQYMFEQVKLRESVIQFSLVVVTSDSRISATSYLTVHISSSTPDLIYFNPISYLRVPVNQLTLVTGWVRSSSPLNTLLISTEKDVVDDQYYYDYSPDLEVEYISFISLPSLYQLPYDSIYLPTMRLTQFSFLIPLIYLATRQKFRLMASLSCDSISTAIAKMDILIDSAPHLGGITHSSYMNNGVEVYSMIASGWIDTPSALPLKYRYGIRQESEVHWLTPSTTLSQLDTPLLCSISGELPLILEVENSIGSVVLYPYEIFISTHDDVIGALDKVKQKLVYGYNVMSGLSIVSSIIYFYKIEEQLIPTDIADTLWVYIMSAYWSILPQERSFTRHVIFLITEFILQVNIPSATQTEEIFDVLEHSLTSVISCSVDISDRGITTQLFNNTFAAIAKLDTPDSPVWHRLPHLLSVLAASTRNKNSDILTLSTGLMSIKVSHTYPLASYYAVCNAREQDCTGSLPLIQFSQALFDSYNSWGCYDPDCIIESNRFESVECSGVVITTSQLDKQSYLLPNEYSTQVLSNILSVSLLHPATYQQLDVTNVSITLQIGIVPSTYLCALWSSSTLEWDTSMCDTFPIDNSTVSCQCKTSGTVAVVTTCPAGSYGSLCFDICPHGLWGDKCTETCVCSENSNCLPIDGFCDCFPGYIDSGCYTQCNEWMYGKYCTETCDCYGVNSISCNHISGECDCKIGFRGDDCATTCYPGTWGYMCAEECTCQSTGGCDFIDGTCICEAGYTGIDCGTPCSLWKFGYDCAYNCTCDIDHTTICRSTDGVCICNSSYIGANCGTLLVVTEDPIDPMIIIVGIVIIVVVVIIVVIILICVVVLIVICCKKRNRRVVAISPDKVPLYYYKPDWSRHSQERLSPISNKQVDYQEFVSTKVESEVLVSGGRKDSDSMLEEEDYWYFIEVVIVDDRDCWRPNSQKGTSQASETPFQVPERPEIGMLSLSGRYSNEGKYDNMFDKFPEPVLLPREGNTLTDLREAFVDSGLWLGGPFQFLKKNIAYMFISLANEDDCELSALEDNKIYIQRVKDEDAVMMELCVCGRVSQFDCQCGIRGYCGEDCQTKDWDEHLPLCLKAQNVEDDANMSLNVTMANSLDNYLIEESSQPADIKLAQSSHLEQIGESDQEGEAIPLPPSPIHVLPKVHEKPSFPDMEEVPVTKSEVDLLDTNPKTDEVVVIDVHEDKRRRFVTD</sequence>
<dbReference type="InterPro" id="IPR042635">
    <property type="entry name" value="MEGF10/SREC1/2-like"/>
</dbReference>
<evidence type="ECO:0000259" key="10">
    <source>
        <dbReference type="PROSITE" id="PS50865"/>
    </source>
</evidence>
<dbReference type="EMBL" id="JAKMXF010000210">
    <property type="protein sequence ID" value="KAI6655233.1"/>
    <property type="molecule type" value="Genomic_DNA"/>
</dbReference>
<keyword evidence="2" id="KW-0479">Metal-binding</keyword>
<dbReference type="GO" id="GO:0008270">
    <property type="term" value="F:zinc ion binding"/>
    <property type="evidence" value="ECO:0007669"/>
    <property type="project" value="UniProtKB-KW"/>
</dbReference>
<proteinExistence type="predicted"/>
<dbReference type="Gene3D" id="2.170.300.10">
    <property type="entry name" value="Tie2 ligand-binding domain superfamily"/>
    <property type="match status" value="2"/>
</dbReference>
<keyword evidence="7" id="KW-1015">Disulfide bond</keyword>
<dbReference type="SUPFAM" id="SSF144232">
    <property type="entry name" value="HIT/MYND zinc finger-like"/>
    <property type="match status" value="1"/>
</dbReference>
<dbReference type="PANTHER" id="PTHR24043:SF8">
    <property type="entry name" value="EGF-LIKE DOMAIN-CONTAINING PROTEIN"/>
    <property type="match status" value="1"/>
</dbReference>
<dbReference type="PANTHER" id="PTHR24043">
    <property type="entry name" value="SCAVENGER RECEPTOR CLASS F"/>
    <property type="match status" value="1"/>
</dbReference>
<evidence type="ECO:0000256" key="5">
    <source>
        <dbReference type="ARBA" id="ARBA00022771"/>
    </source>
</evidence>
<name>A0AAV7K209_9METZ</name>
<dbReference type="GO" id="GO:0005044">
    <property type="term" value="F:scavenger receptor activity"/>
    <property type="evidence" value="ECO:0007669"/>
    <property type="project" value="InterPro"/>
</dbReference>
<evidence type="ECO:0000256" key="9">
    <source>
        <dbReference type="SAM" id="Phobius"/>
    </source>
</evidence>
<protein>
    <submittedName>
        <fullName evidence="11">Multiple epidermal growth factor-like domains protein 10 isoform X4</fullName>
    </submittedName>
</protein>
<dbReference type="InterPro" id="IPR002859">
    <property type="entry name" value="PKD/REJ-like"/>
</dbReference>
<dbReference type="InterPro" id="IPR000742">
    <property type="entry name" value="EGF"/>
</dbReference>
<evidence type="ECO:0000256" key="4">
    <source>
        <dbReference type="ARBA" id="ARBA00022737"/>
    </source>
</evidence>
<keyword evidence="3" id="KW-0732">Signal</keyword>
<evidence type="ECO:0000313" key="11">
    <source>
        <dbReference type="EMBL" id="KAI6655233.1"/>
    </source>
</evidence>
<dbReference type="Proteomes" id="UP001165289">
    <property type="component" value="Unassembled WGS sequence"/>
</dbReference>
<feature type="domain" description="MYND-type" evidence="10">
    <location>
        <begin position="1218"/>
        <end position="1253"/>
    </location>
</feature>
<keyword evidence="5 8" id="KW-0863">Zinc-finger</keyword>
<dbReference type="FunFam" id="2.170.300.10:FF:000041">
    <property type="entry name" value="Tyrosine protein kinase receptor tie-1, putative"/>
    <property type="match status" value="1"/>
</dbReference>
<dbReference type="PRINTS" id="PR00011">
    <property type="entry name" value="EGFLAMININ"/>
</dbReference>
<organism evidence="11 12">
    <name type="scientific">Oopsacas minuta</name>
    <dbReference type="NCBI Taxonomy" id="111878"/>
    <lineage>
        <taxon>Eukaryota</taxon>
        <taxon>Metazoa</taxon>
        <taxon>Porifera</taxon>
        <taxon>Hexactinellida</taxon>
        <taxon>Hexasterophora</taxon>
        <taxon>Lyssacinosida</taxon>
        <taxon>Leucopsacidae</taxon>
        <taxon>Oopsacas</taxon>
    </lineage>
</organism>
<dbReference type="SMART" id="SM00180">
    <property type="entry name" value="EGF_Lam"/>
    <property type="match status" value="2"/>
</dbReference>
<dbReference type="CDD" id="cd00055">
    <property type="entry name" value="EGF_Lam"/>
    <property type="match status" value="1"/>
</dbReference>
<dbReference type="PROSITE" id="PS00022">
    <property type="entry name" value="EGF_1"/>
    <property type="match status" value="1"/>
</dbReference>
<dbReference type="Pfam" id="PF02010">
    <property type="entry name" value="REJ"/>
    <property type="match status" value="1"/>
</dbReference>
<evidence type="ECO:0000256" key="3">
    <source>
        <dbReference type="ARBA" id="ARBA00022729"/>
    </source>
</evidence>
<keyword evidence="4" id="KW-0677">Repeat</keyword>
<keyword evidence="1" id="KW-0245">EGF-like domain</keyword>
<evidence type="ECO:0000256" key="6">
    <source>
        <dbReference type="ARBA" id="ARBA00022833"/>
    </source>
</evidence>
<gene>
    <name evidence="11" type="ORF">LOD99_2521</name>
</gene>
<comment type="caution">
    <text evidence="11">The sequence shown here is derived from an EMBL/GenBank/DDBJ whole genome shotgun (WGS) entry which is preliminary data.</text>
</comment>
<dbReference type="InterPro" id="IPR002049">
    <property type="entry name" value="LE_dom"/>
</dbReference>